<sequence length="378" mass="42958">MNLSALGSKVSRYRIQLALTVEEVSAATRIPLERLCSVEAGEVEPTGDEVLILADLFRCDFKFFISNEQVAPFEQTEILYRAHGKEFSKDDRRAVQEFLYLCETEAFLTKELGIKHRQFKAAPPTGHFKKDGVSAATGFRRFNQHEHNAVPRDVYREIRETGAHVFRRKLGNSKVSGLFMLHPTAGKCILVNYSEDVYRQRFSAAHEMAHALFDASDGPSITYVQTDKDDRRELRANTFASRYLMPPEFLRQLPDPKRWVEADVQHWANELRVSCVALGIGLKAEGLISEAVFQHIKSCRVPRNLKVDPELPDQLAPRQRERKARLLERGLSDSYVALCLDAASQGVITRGRLAEALLCDYEELRDLLSLYGRSSYGH</sequence>
<dbReference type="PANTHER" id="PTHR43236">
    <property type="entry name" value="ANTITOXIN HIGA1"/>
    <property type="match status" value="1"/>
</dbReference>
<dbReference type="InterPro" id="IPR010982">
    <property type="entry name" value="Lambda_DNA-bd_dom_sf"/>
</dbReference>
<feature type="domain" description="HTH cro/C1-type" evidence="2">
    <location>
        <begin position="10"/>
        <end position="64"/>
    </location>
</feature>
<dbReference type="Gene3D" id="1.10.260.40">
    <property type="entry name" value="lambda repressor-like DNA-binding domains"/>
    <property type="match status" value="1"/>
</dbReference>
<proteinExistence type="inferred from homology"/>
<accession>A0A2T0I6L3</accession>
<evidence type="ECO:0000259" key="2">
    <source>
        <dbReference type="PROSITE" id="PS50943"/>
    </source>
</evidence>
<dbReference type="PROSITE" id="PS50943">
    <property type="entry name" value="HTH_CROC1"/>
    <property type="match status" value="1"/>
</dbReference>
<evidence type="ECO:0000313" key="3">
    <source>
        <dbReference type="EMBL" id="PRW90956.1"/>
    </source>
</evidence>
<evidence type="ECO:0000313" key="4">
    <source>
        <dbReference type="Proteomes" id="UP000239731"/>
    </source>
</evidence>
<dbReference type="Proteomes" id="UP000239731">
    <property type="component" value="Unassembled WGS sequence"/>
</dbReference>
<reference evidence="3 4" key="1">
    <citation type="submission" date="2018-03" db="EMBL/GenBank/DDBJ databases">
        <title>Blue discolouration in mozzarella cheese caused by Pseudomonas fluorescens.</title>
        <authorList>
            <person name="Chiesa F."/>
            <person name="Dalmasso A."/>
            <person name="Lomonaco S."/>
        </authorList>
    </citation>
    <scope>NUCLEOTIDE SEQUENCE [LARGE SCALE GENOMIC DNA]</scope>
    <source>
        <strain evidence="3 4">11293</strain>
    </source>
</reference>
<dbReference type="InterPro" id="IPR001387">
    <property type="entry name" value="Cro/C1-type_HTH"/>
</dbReference>
<dbReference type="SMART" id="SM00530">
    <property type="entry name" value="HTH_XRE"/>
    <property type="match status" value="1"/>
</dbReference>
<dbReference type="AlphaFoldDB" id="A0A2T0I6L3"/>
<evidence type="ECO:0000256" key="1">
    <source>
        <dbReference type="ARBA" id="ARBA00007227"/>
    </source>
</evidence>
<dbReference type="Pfam" id="PF06114">
    <property type="entry name" value="Peptidase_M78"/>
    <property type="match status" value="1"/>
</dbReference>
<dbReference type="CDD" id="cd00093">
    <property type="entry name" value="HTH_XRE"/>
    <property type="match status" value="1"/>
</dbReference>
<dbReference type="InterPro" id="IPR052345">
    <property type="entry name" value="Rad_response_metalloprotease"/>
</dbReference>
<organism evidence="3 4">
    <name type="scientific">Pseudomonas fluorescens</name>
    <dbReference type="NCBI Taxonomy" id="294"/>
    <lineage>
        <taxon>Bacteria</taxon>
        <taxon>Pseudomonadati</taxon>
        <taxon>Pseudomonadota</taxon>
        <taxon>Gammaproteobacteria</taxon>
        <taxon>Pseudomonadales</taxon>
        <taxon>Pseudomonadaceae</taxon>
        <taxon>Pseudomonas</taxon>
    </lineage>
</organism>
<comment type="similarity">
    <text evidence="1">Belongs to the short-chain fatty acyl-CoA assimilation regulator (ScfR) family.</text>
</comment>
<gene>
    <name evidence="3" type="ORF">C7A10_17285</name>
</gene>
<name>A0A2T0I6L3_PSEFL</name>
<comment type="caution">
    <text evidence="3">The sequence shown here is derived from an EMBL/GenBank/DDBJ whole genome shotgun (WGS) entry which is preliminary data.</text>
</comment>
<dbReference type="SUPFAM" id="SSF47413">
    <property type="entry name" value="lambda repressor-like DNA-binding domains"/>
    <property type="match status" value="1"/>
</dbReference>
<dbReference type="GO" id="GO:0003677">
    <property type="term" value="F:DNA binding"/>
    <property type="evidence" value="ECO:0007669"/>
    <property type="project" value="InterPro"/>
</dbReference>
<dbReference type="PANTHER" id="PTHR43236:SF1">
    <property type="entry name" value="BLL7220 PROTEIN"/>
    <property type="match status" value="1"/>
</dbReference>
<protein>
    <submittedName>
        <fullName evidence="3">ImmA/IrrE family metallo-endopeptidase</fullName>
    </submittedName>
</protein>
<dbReference type="EMBL" id="PVUH01000011">
    <property type="protein sequence ID" value="PRW90956.1"/>
    <property type="molecule type" value="Genomic_DNA"/>
</dbReference>
<dbReference type="InterPro" id="IPR010359">
    <property type="entry name" value="IrrE_HExxH"/>
</dbReference>
<dbReference type="Gene3D" id="1.10.10.2910">
    <property type="match status" value="1"/>
</dbReference>